<feature type="chain" id="PRO_5004082908" evidence="1">
    <location>
        <begin position="23"/>
        <end position="228"/>
    </location>
</feature>
<comment type="caution">
    <text evidence="2">The sequence shown here is derived from an EMBL/GenBank/DDBJ whole genome shotgun (WGS) entry which is preliminary data.</text>
</comment>
<evidence type="ECO:0000313" key="2">
    <source>
        <dbReference type="EMBL" id="EMR13625.1"/>
    </source>
</evidence>
<reference evidence="2 3" key="1">
    <citation type="journal article" date="2013" name="Genome Announc.">
        <title>Draft Genome Sequence of Methylophaga lonarensis MPLT, a Haloalkaliphilic (Non-Methane-Utilizing) Methylotroph.</title>
        <authorList>
            <person name="Shetty S.A."/>
            <person name="Marathe N.P."/>
            <person name="Munot H."/>
            <person name="Antony C.P."/>
            <person name="Dhotre D.P."/>
            <person name="Murrell J.C."/>
            <person name="Shouche Y.S."/>
        </authorList>
    </citation>
    <scope>NUCLEOTIDE SEQUENCE [LARGE SCALE GENOMIC DNA]</scope>
    <source>
        <strain evidence="2 3">MPL</strain>
    </source>
</reference>
<protein>
    <submittedName>
        <fullName evidence="2">Uncharacterized protein</fullName>
    </submittedName>
</protein>
<sequence length="228" mass="26528">MKKPWLSMMAGLMTLFIGQASATTGFSEINNELFDKAHLKNVTEPGTLSYVYRKDSFLEGNREDTIDVEVTNIRNTGRADTHFRFFTGNYNRPYEDRPNQQGNGVFVLYLEYDISEMERLTSGDRRYFQRKIRWAFAEGADKKAVEIDYNGKKVPGYQYTVQPYLNDPQRSRFALYEGKYYIFTMSEEIPGEIYQVRTIVPDGRTWQEGEQPLVDESITFVGFEPMAE</sequence>
<accession>M7PI98</accession>
<dbReference type="eggNOG" id="ENOG5032R98">
    <property type="taxonomic scope" value="Bacteria"/>
</dbReference>
<organism evidence="2 3">
    <name type="scientific">Methylophaga lonarensis MPL</name>
    <dbReference type="NCBI Taxonomy" id="1286106"/>
    <lineage>
        <taxon>Bacteria</taxon>
        <taxon>Pseudomonadati</taxon>
        <taxon>Pseudomonadota</taxon>
        <taxon>Gammaproteobacteria</taxon>
        <taxon>Thiotrichales</taxon>
        <taxon>Piscirickettsiaceae</taxon>
        <taxon>Methylophaga</taxon>
    </lineage>
</organism>
<dbReference type="EMBL" id="APHR01000017">
    <property type="protein sequence ID" value="EMR13625.1"/>
    <property type="molecule type" value="Genomic_DNA"/>
</dbReference>
<feature type="signal peptide" evidence="1">
    <location>
        <begin position="1"/>
        <end position="22"/>
    </location>
</feature>
<evidence type="ECO:0000256" key="1">
    <source>
        <dbReference type="SAM" id="SignalP"/>
    </source>
</evidence>
<dbReference type="PATRIC" id="fig|1286106.3.peg.757"/>
<dbReference type="STRING" id="1286106.MPL1_03785"/>
<proteinExistence type="predicted"/>
<name>M7PI98_9GAMM</name>
<dbReference type="RefSeq" id="WP_009725781.1">
    <property type="nucleotide sequence ID" value="NZ_APHR01000017.1"/>
</dbReference>
<keyword evidence="1" id="KW-0732">Signal</keyword>
<keyword evidence="3" id="KW-1185">Reference proteome</keyword>
<dbReference type="AlphaFoldDB" id="M7PI98"/>
<evidence type="ECO:0000313" key="3">
    <source>
        <dbReference type="Proteomes" id="UP000012019"/>
    </source>
</evidence>
<gene>
    <name evidence="2" type="ORF">MPL1_03785</name>
</gene>
<dbReference type="Proteomes" id="UP000012019">
    <property type="component" value="Unassembled WGS sequence"/>
</dbReference>